<dbReference type="InterPro" id="IPR045572">
    <property type="entry name" value="RE_endonuc_C"/>
</dbReference>
<dbReference type="RefSeq" id="WP_191769858.1">
    <property type="nucleotide sequence ID" value="NZ_JACSRA010000031.1"/>
</dbReference>
<proteinExistence type="predicted"/>
<dbReference type="SMART" id="SM00487">
    <property type="entry name" value="DEXDc"/>
    <property type="match status" value="1"/>
</dbReference>
<evidence type="ECO:0000259" key="1">
    <source>
        <dbReference type="SMART" id="SM00487"/>
    </source>
</evidence>
<dbReference type="InterPro" id="IPR014001">
    <property type="entry name" value="Helicase_ATP-bd"/>
</dbReference>
<dbReference type="SUPFAM" id="SSF52540">
    <property type="entry name" value="P-loop containing nucleoside triphosphate hydrolases"/>
    <property type="match status" value="2"/>
</dbReference>
<dbReference type="InterPro" id="IPR050742">
    <property type="entry name" value="Helicase_Restrict-Modif_Enz"/>
</dbReference>
<reference evidence="2 3" key="1">
    <citation type="submission" date="2020-08" db="EMBL/GenBank/DDBJ databases">
        <title>A Genomic Blueprint of the Chicken Gut Microbiome.</title>
        <authorList>
            <person name="Gilroy R."/>
            <person name="Ravi A."/>
            <person name="Getino M."/>
            <person name="Pursley I."/>
            <person name="Horton D.L."/>
            <person name="Alikhan N.-F."/>
            <person name="Baker D."/>
            <person name="Gharbi K."/>
            <person name="Hall N."/>
            <person name="Watson M."/>
            <person name="Adriaenssens E.M."/>
            <person name="Foster-Nyarko E."/>
            <person name="Jarju S."/>
            <person name="Secka A."/>
            <person name="Antonio M."/>
            <person name="Oren A."/>
            <person name="Chaudhuri R."/>
            <person name="La Ragione R.M."/>
            <person name="Hildebrand F."/>
            <person name="Pallen M.J."/>
        </authorList>
    </citation>
    <scope>NUCLEOTIDE SEQUENCE [LARGE SCALE GENOMIC DNA]</scope>
    <source>
        <strain evidence="2 3">Sa3CVN1</strain>
    </source>
</reference>
<comment type="caution">
    <text evidence="2">The sequence shown here is derived from an EMBL/GenBank/DDBJ whole genome shotgun (WGS) entry which is preliminary data.</text>
</comment>
<dbReference type="GO" id="GO:0004386">
    <property type="term" value="F:helicase activity"/>
    <property type="evidence" value="ECO:0007669"/>
    <property type="project" value="UniProtKB-KW"/>
</dbReference>
<protein>
    <submittedName>
        <fullName evidence="2">DEAD/DEAH box helicase family protein</fullName>
    </submittedName>
</protein>
<keyword evidence="3" id="KW-1185">Reference proteome</keyword>
<accession>A0ABR8PXS1</accession>
<gene>
    <name evidence="2" type="ORF">H9661_16450</name>
</gene>
<dbReference type="Gene3D" id="3.40.50.300">
    <property type="entry name" value="P-loop containing nucleotide triphosphate hydrolases"/>
    <property type="match status" value="2"/>
</dbReference>
<dbReference type="PANTHER" id="PTHR47396:SF1">
    <property type="entry name" value="ATP-DEPENDENT HELICASE IRC3-RELATED"/>
    <property type="match status" value="1"/>
</dbReference>
<name>A0ABR8PXS1_9CLOT</name>
<evidence type="ECO:0000313" key="3">
    <source>
        <dbReference type="Proteomes" id="UP000627781"/>
    </source>
</evidence>
<dbReference type="InterPro" id="IPR027417">
    <property type="entry name" value="P-loop_NTPase"/>
</dbReference>
<dbReference type="PANTHER" id="PTHR47396">
    <property type="entry name" value="TYPE I RESTRICTION ENZYME ECOKI R PROTEIN"/>
    <property type="match status" value="1"/>
</dbReference>
<organism evidence="2 3">
    <name type="scientific">Clostridium cibarium</name>
    <dbReference type="NCBI Taxonomy" id="2762247"/>
    <lineage>
        <taxon>Bacteria</taxon>
        <taxon>Bacillati</taxon>
        <taxon>Bacillota</taxon>
        <taxon>Clostridia</taxon>
        <taxon>Eubacteriales</taxon>
        <taxon>Clostridiaceae</taxon>
        <taxon>Clostridium</taxon>
    </lineage>
</organism>
<dbReference type="Proteomes" id="UP000627781">
    <property type="component" value="Unassembled WGS sequence"/>
</dbReference>
<dbReference type="Pfam" id="PF19778">
    <property type="entry name" value="RE_endonuc"/>
    <property type="match status" value="1"/>
</dbReference>
<feature type="domain" description="Helicase ATP-binding" evidence="1">
    <location>
        <begin position="9"/>
        <end position="256"/>
    </location>
</feature>
<keyword evidence="2" id="KW-0067">ATP-binding</keyword>
<keyword evidence="2" id="KW-0378">Hydrolase</keyword>
<evidence type="ECO:0000313" key="2">
    <source>
        <dbReference type="EMBL" id="MBD7912944.1"/>
    </source>
</evidence>
<dbReference type="EMBL" id="JACSRA010000031">
    <property type="protein sequence ID" value="MBD7912944.1"/>
    <property type="molecule type" value="Genomic_DNA"/>
</dbReference>
<dbReference type="Pfam" id="PF04851">
    <property type="entry name" value="ResIII"/>
    <property type="match status" value="1"/>
</dbReference>
<keyword evidence="2" id="KW-0347">Helicase</keyword>
<dbReference type="InterPro" id="IPR006935">
    <property type="entry name" value="Helicase/UvrB_N"/>
</dbReference>
<sequence length="886" mass="102752">MKVIDKIKMYMSLREPQYDALSYLESISAELDYKSCSKEQAEETATINCENKETIKIDKEFNFPSFCFSMATGLGKTRLMGASIYYLYKTKGYKHFFILAPGNTIYEKLKKEFHAFHPKYIFKGLDDFGEPRVYDGENYLKYSQIALDEKSKNNVEIFIFNIGKIFNRGDVEFKFHKYNELLGASFANILRSFDDLVICMDESHRYYAPASKKAIDDLKPILGLEFTATPKLSNKNIIFTYDLAKAAGRYLKIPVVVGRTNTGGYSDKDIEEMKLKDGIKLHEERKKNIYEYCSVNQLTLVKPIVLVSCKDTNHASEVKKLIDSDEFFEGKYRGKVIEIHSGTGSEETEENIQKLLTIEENTNPIEIVLHVYKLKEGWDVNNLFTIIPLNAAKSDVLAIQTIGRGLRLPFGKITGNEQLDTLEIVAHEHYREIIDDVRENPIFKTRNLDDKDIEDIQQVSIESIFDNKESEIQYAIKMNNIKKSNELLKEDNINNLYASYLKGFVPKKSKEVNTGFQNVSLFDFIDKTERIEDEQVESQVVLHEQLNKSIQKDMSNEEIQNKILSKEEFKNKIAQFAEKNIDIPKISISFNTSVSFKDFNIKCNIKNFENEKSIIERYDLLNNKLLEEVEAISLAVEDGENTLACMLLDAIPEFSYEDAEYIMNIVNQYIKHINRDEESINQIVRRYGYLIVEDIKKQIYENIIDETEVLYNVEQDFIVFSGFTKHIKKTDGEINFRKEIKNKNEIRKYIYTGFKKSYYDKVAFDSDAERKFAVILEEDKEVLKWVKPPLNQIGIFYKSGKQYNPDFIVETDDRKYLVEIKNRIEVDSKNVKEKAVAAIQWCEYASKVDGGKEWEYCLIADDKIKLDNTFAFTKGLAENMGDENNG</sequence>
<keyword evidence="2" id="KW-0547">Nucleotide-binding</keyword>